<feature type="transmembrane region" description="Helical" evidence="7">
    <location>
        <begin position="615"/>
        <end position="638"/>
    </location>
</feature>
<feature type="transmembrane region" description="Helical" evidence="7">
    <location>
        <begin position="268"/>
        <end position="291"/>
    </location>
</feature>
<keyword evidence="4 7" id="KW-1133">Transmembrane helix</keyword>
<evidence type="ECO:0000259" key="8">
    <source>
        <dbReference type="Pfam" id="PF02687"/>
    </source>
</evidence>
<dbReference type="PANTHER" id="PTHR30572:SF4">
    <property type="entry name" value="ABC TRANSPORTER PERMEASE YTRF"/>
    <property type="match status" value="1"/>
</dbReference>
<dbReference type="RefSeq" id="WP_282761709.1">
    <property type="nucleotide sequence ID" value="NZ_JASCTH010000012.1"/>
</dbReference>
<evidence type="ECO:0000256" key="6">
    <source>
        <dbReference type="ARBA" id="ARBA00038076"/>
    </source>
</evidence>
<proteinExistence type="inferred from homology"/>
<evidence type="ECO:0000256" key="3">
    <source>
        <dbReference type="ARBA" id="ARBA00022692"/>
    </source>
</evidence>
<feature type="transmembrane region" description="Helical" evidence="7">
    <location>
        <begin position="707"/>
        <end position="730"/>
    </location>
</feature>
<evidence type="ECO:0000256" key="1">
    <source>
        <dbReference type="ARBA" id="ARBA00004651"/>
    </source>
</evidence>
<reference evidence="9 10" key="1">
    <citation type="submission" date="2023-05" db="EMBL/GenBank/DDBJ databases">
        <title>Actinoplanes sp. NEAU-A12 genome sequencing.</title>
        <authorList>
            <person name="Wang Z.-S."/>
        </authorList>
    </citation>
    <scope>NUCLEOTIDE SEQUENCE [LARGE SCALE GENOMIC DNA]</scope>
    <source>
        <strain evidence="9 10">NEAU-A12</strain>
    </source>
</reference>
<evidence type="ECO:0000256" key="4">
    <source>
        <dbReference type="ARBA" id="ARBA00022989"/>
    </source>
</evidence>
<feature type="domain" description="ABC3 transporter permease C-terminal" evidence="8">
    <location>
        <begin position="221"/>
        <end position="338"/>
    </location>
</feature>
<protein>
    <submittedName>
        <fullName evidence="9">FtsX-like permease family protein</fullName>
    </submittedName>
</protein>
<comment type="similarity">
    <text evidence="6">Belongs to the ABC-4 integral membrane protein family.</text>
</comment>
<feature type="domain" description="ABC3 transporter permease C-terminal" evidence="8">
    <location>
        <begin position="619"/>
        <end position="736"/>
    </location>
</feature>
<dbReference type="Proteomes" id="UP001241758">
    <property type="component" value="Unassembled WGS sequence"/>
</dbReference>
<sequence>MLTRDRAGTFVAILVGTVIVTTFLLLLTSARPRVPDRFEGFAAVVQSPAAANRADEFAEPVPWPADTVQSLAQRLRSVPGVTGVTVDRDFYAQPLKDGRPVPGVTRGHAWHGPDQSGAVVDEALGVPVGADLTVLTGSGPAQWRVTGHTDLPGVHLPEEAAARLAPGVRTIGVSGDVDPAALRAAAGADGTVLTGDDRGRAESRADARVRWIGMQVLTATAAVAGFACLFLVASTSAYEVNQRRREIGLLRAVGATPRQVRGMLYRSALLLGAAAAAAGVLLGSLAALPMAALLVRADLEPAGYTVYWQPWVLAVAFAAGPLVALAGAATAARRVSRIGALEALRVAEWEPRAMSRARWVAGLIAVAAGVAAGVAAAASEKMSDLGSYALLGAMALIAGTALLAPAVVPALIRLLLAPLRGVIATLARESARTAVRRTASTAAPVLFTVAFAVFVTGTVQTSAAAWDTQRAAALPAGDILMPDDTPGLHDGVASRAALDTTAYVGGRAVVVVGVDEVRPGTALLPAEKAGAVQVTVTYADGVTETLPVAGTAPPGPFRADLIVARDTVRQHDPSALAPAAYPAPAGPAGPGARKTTPGDVARQAEVEDDRLIDTFTLLLLAVSAGAGALAVVNTLLMTARRRAPDHRVLRLAGATGSQVLRAVALETGLAVVIGALLGGAAGVVAVAGSARSLAAQIGQDVPTLVSWPVITTTVLACLVLAIGAATIPAARLTRRPATAR</sequence>
<comment type="subcellular location">
    <subcellularLocation>
        <location evidence="1">Cell membrane</location>
        <topology evidence="1">Multi-pass membrane protein</topology>
    </subcellularLocation>
</comment>
<feature type="transmembrane region" description="Helical" evidence="7">
    <location>
        <begin position="311"/>
        <end position="332"/>
    </location>
</feature>
<keyword evidence="2" id="KW-1003">Cell membrane</keyword>
<gene>
    <name evidence="9" type="ORF">QLQ12_19905</name>
</gene>
<name>A0ABT6WMC2_9ACTN</name>
<feature type="transmembrane region" description="Helical" evidence="7">
    <location>
        <begin position="7"/>
        <end position="27"/>
    </location>
</feature>
<feature type="transmembrane region" description="Helical" evidence="7">
    <location>
        <begin position="437"/>
        <end position="455"/>
    </location>
</feature>
<feature type="transmembrane region" description="Helical" evidence="7">
    <location>
        <begin position="659"/>
        <end position="687"/>
    </location>
</feature>
<evidence type="ECO:0000313" key="9">
    <source>
        <dbReference type="EMBL" id="MDI6100881.1"/>
    </source>
</evidence>
<evidence type="ECO:0000256" key="5">
    <source>
        <dbReference type="ARBA" id="ARBA00023136"/>
    </source>
</evidence>
<feature type="transmembrane region" description="Helical" evidence="7">
    <location>
        <begin position="211"/>
        <end position="235"/>
    </location>
</feature>
<organism evidence="9 10">
    <name type="scientific">Actinoplanes sandaracinus</name>
    <dbReference type="NCBI Taxonomy" id="3045177"/>
    <lineage>
        <taxon>Bacteria</taxon>
        <taxon>Bacillati</taxon>
        <taxon>Actinomycetota</taxon>
        <taxon>Actinomycetes</taxon>
        <taxon>Micromonosporales</taxon>
        <taxon>Micromonosporaceae</taxon>
        <taxon>Actinoplanes</taxon>
    </lineage>
</organism>
<keyword evidence="10" id="KW-1185">Reference proteome</keyword>
<evidence type="ECO:0000313" key="10">
    <source>
        <dbReference type="Proteomes" id="UP001241758"/>
    </source>
</evidence>
<accession>A0ABT6WMC2</accession>
<feature type="transmembrane region" description="Helical" evidence="7">
    <location>
        <begin position="359"/>
        <end position="378"/>
    </location>
</feature>
<evidence type="ECO:0000256" key="2">
    <source>
        <dbReference type="ARBA" id="ARBA00022475"/>
    </source>
</evidence>
<comment type="caution">
    <text evidence="9">The sequence shown here is derived from an EMBL/GenBank/DDBJ whole genome shotgun (WGS) entry which is preliminary data.</text>
</comment>
<keyword evidence="5 7" id="KW-0472">Membrane</keyword>
<dbReference type="EMBL" id="JASCTH010000012">
    <property type="protein sequence ID" value="MDI6100881.1"/>
    <property type="molecule type" value="Genomic_DNA"/>
</dbReference>
<evidence type="ECO:0000256" key="7">
    <source>
        <dbReference type="SAM" id="Phobius"/>
    </source>
</evidence>
<dbReference type="InterPro" id="IPR050250">
    <property type="entry name" value="Macrolide_Exporter_MacB"/>
</dbReference>
<feature type="transmembrane region" description="Helical" evidence="7">
    <location>
        <begin position="390"/>
        <end position="416"/>
    </location>
</feature>
<dbReference type="PANTHER" id="PTHR30572">
    <property type="entry name" value="MEMBRANE COMPONENT OF TRANSPORTER-RELATED"/>
    <property type="match status" value="1"/>
</dbReference>
<dbReference type="Pfam" id="PF02687">
    <property type="entry name" value="FtsX"/>
    <property type="match status" value="2"/>
</dbReference>
<dbReference type="InterPro" id="IPR003838">
    <property type="entry name" value="ABC3_permease_C"/>
</dbReference>
<keyword evidence="3 7" id="KW-0812">Transmembrane</keyword>